<comment type="caution">
    <text evidence="3">The sequence shown here is derived from an EMBL/GenBank/DDBJ whole genome shotgun (WGS) entry which is preliminary data.</text>
</comment>
<feature type="compositionally biased region" description="Basic and acidic residues" evidence="2">
    <location>
        <begin position="1"/>
        <end position="12"/>
    </location>
</feature>
<feature type="coiled-coil region" evidence="1">
    <location>
        <begin position="634"/>
        <end position="671"/>
    </location>
</feature>
<feature type="region of interest" description="Disordered" evidence="2">
    <location>
        <begin position="1"/>
        <end position="54"/>
    </location>
</feature>
<proteinExistence type="predicted"/>
<dbReference type="Proteomes" id="UP000249757">
    <property type="component" value="Unassembled WGS sequence"/>
</dbReference>
<dbReference type="OrthoDB" id="3939134at2759"/>
<keyword evidence="4" id="KW-1185">Reference proteome</keyword>
<reference evidence="4" key="1">
    <citation type="journal article" date="2022" name="Microb. Genom.">
        <title>A global pangenome for the wheat fungal pathogen Pyrenophora tritici-repentis and prediction of effector protein structural homology.</title>
        <authorList>
            <person name="Moolhuijzen P.M."/>
            <person name="See P.T."/>
            <person name="Shi G."/>
            <person name="Powell H.R."/>
            <person name="Cockram J."/>
            <person name="Jorgensen L.N."/>
            <person name="Benslimane H."/>
            <person name="Strelkov S.E."/>
            <person name="Turner J."/>
            <person name="Liu Z."/>
            <person name="Moffat C.S."/>
        </authorList>
    </citation>
    <scope>NUCLEOTIDE SEQUENCE [LARGE SCALE GENOMIC DNA]</scope>
</reference>
<evidence type="ECO:0000256" key="1">
    <source>
        <dbReference type="SAM" id="Coils"/>
    </source>
</evidence>
<name>A0A922SX64_9PLEO</name>
<organism evidence="3 4">
    <name type="scientific">Pyrenophora tritici-repentis</name>
    <dbReference type="NCBI Taxonomy" id="45151"/>
    <lineage>
        <taxon>Eukaryota</taxon>
        <taxon>Fungi</taxon>
        <taxon>Dikarya</taxon>
        <taxon>Ascomycota</taxon>
        <taxon>Pezizomycotina</taxon>
        <taxon>Dothideomycetes</taxon>
        <taxon>Pleosporomycetidae</taxon>
        <taxon>Pleosporales</taxon>
        <taxon>Pleosporineae</taxon>
        <taxon>Pleosporaceae</taxon>
        <taxon>Pyrenophora</taxon>
    </lineage>
</organism>
<gene>
    <name evidence="3" type="ORF">Ptr86124_011314</name>
</gene>
<feature type="compositionally biased region" description="Basic and acidic residues" evidence="2">
    <location>
        <begin position="389"/>
        <end position="399"/>
    </location>
</feature>
<dbReference type="AlphaFoldDB" id="A0A922SX64"/>
<dbReference type="EMBL" id="NRDI02000019">
    <property type="protein sequence ID" value="KAI1509728.1"/>
    <property type="molecule type" value="Genomic_DNA"/>
</dbReference>
<evidence type="ECO:0000256" key="2">
    <source>
        <dbReference type="SAM" id="MobiDB-lite"/>
    </source>
</evidence>
<dbReference type="OMA" id="HIVRMQC"/>
<feature type="region of interest" description="Disordered" evidence="2">
    <location>
        <begin position="732"/>
        <end position="751"/>
    </location>
</feature>
<feature type="region of interest" description="Disordered" evidence="2">
    <location>
        <begin position="299"/>
        <end position="472"/>
    </location>
</feature>
<evidence type="ECO:0000313" key="3">
    <source>
        <dbReference type="EMBL" id="KAI1509728.1"/>
    </source>
</evidence>
<sequence length="835" mass="94036">MARLNDPPKRIGYEASPSATRASSPPPSNEDAEAAAQQLFTETESRSPVANVPPPSAVLGANLLNAARIEHRNSSPPVDMACKARGKLKRVTMVPDGPRQNLARRGDVYDIELSPEKGRYALPEKVNHKKLKVMKKKNKKVEQEKVHEPIASSDAPVLEASGRQSVEVLAQVGVGDDNEERPLPPSPSQAAFAGTDDHVNEAVEETGRPEDVEIEETLADGKPRCIAVAYKYDKRTGPRYQQCKKGGCYATETGTRCSIHHDKHPAVRCGDITVIEGTTTQCHRIATVETINGARCPTHENQHAIQPPKSPVQEEEAPTSAQPTSKRKLVSETGSDMPQNPRRHLEQSLGSSDPIKRNQRQVQIPVRKSKKQRTDKEPIDVQDTANTEIGERSELEPAKKRGKPRKQASSGSTKSSDQVPGGAQSADSNREESVQATNTVGEVASDDAYVEDASQHAESDSEEREKAPRIVSEHTGDIETIFKFLDIEERAGKCQTKLARVIRRTCYRGAPKKEDDMSMDEVMESVDTVQSQLRLVHSELEEVDRPAFKADAYSHVFHHLTLFLEALYDWLSEKCGTVTESQEALRILLRLMGHILTLKDMITTWNVSVPQRYRGDRLIRDVDSGLITPLRQVVKVYRTRLSQLKDEQRRLEQLEELQRRVQQKAEEERIQMEIREKKLTAWRRWQELHVARMRCEPNPIRRRNLVITPLESIEAAEERDANGFEFERIPVFMPRSHPPHHSGSTRTDNHEWTDEEEAALLEGLEHCAGHRVLEDVFQKYCNPNAGSHPYRGILRDCTVTDITARSARFRAELCNLYQNNGWQIPDWVKSIPVLP</sequence>
<feature type="compositionally biased region" description="Basic and acidic residues" evidence="2">
    <location>
        <begin position="453"/>
        <end position="472"/>
    </location>
</feature>
<feature type="region of interest" description="Disordered" evidence="2">
    <location>
        <begin position="176"/>
        <end position="195"/>
    </location>
</feature>
<keyword evidence="1" id="KW-0175">Coiled coil</keyword>
<feature type="compositionally biased region" description="Polar residues" evidence="2">
    <location>
        <begin position="407"/>
        <end position="418"/>
    </location>
</feature>
<evidence type="ECO:0000313" key="4">
    <source>
        <dbReference type="Proteomes" id="UP000249757"/>
    </source>
</evidence>
<accession>A0A922SX64</accession>
<protein>
    <submittedName>
        <fullName evidence="3">Uncharacterized protein</fullName>
    </submittedName>
</protein>